<reference evidence="5 6" key="1">
    <citation type="submission" date="2018-06" db="EMBL/GenBank/DDBJ databases">
        <title>Lujinxingia sediminis gen. nov. sp. nov., a new facultative anaerobic member of the class Deltaproteobacteria, and proposal of Lujinxingaceae fam. nov.</title>
        <authorList>
            <person name="Guo L.-Y."/>
            <person name="Li C.-M."/>
            <person name="Wang S."/>
            <person name="Du Z.-J."/>
        </authorList>
    </citation>
    <scope>NUCLEOTIDE SEQUENCE [LARGE SCALE GENOMIC DNA]</scope>
    <source>
        <strain evidence="5 6">FA350</strain>
    </source>
</reference>
<evidence type="ECO:0000256" key="4">
    <source>
        <dbReference type="SAM" id="MobiDB-lite"/>
    </source>
</evidence>
<dbReference type="PRINTS" id="PR00681">
    <property type="entry name" value="RIBOSOMALS1"/>
</dbReference>
<dbReference type="CDD" id="cd05688">
    <property type="entry name" value="S1_RPS1_repeat_ec3"/>
    <property type="match status" value="2"/>
</dbReference>
<evidence type="ECO:0000256" key="3">
    <source>
        <dbReference type="ARBA" id="ARBA00023274"/>
    </source>
</evidence>
<dbReference type="PANTHER" id="PTHR10724">
    <property type="entry name" value="30S RIBOSOMAL PROTEIN S1"/>
    <property type="match status" value="1"/>
</dbReference>
<dbReference type="SUPFAM" id="SSF50249">
    <property type="entry name" value="Nucleic acid-binding proteins"/>
    <property type="match status" value="5"/>
</dbReference>
<dbReference type="Gene3D" id="2.40.50.140">
    <property type="entry name" value="Nucleic acid-binding proteins"/>
    <property type="match status" value="5"/>
</dbReference>
<dbReference type="AlphaFoldDB" id="A0A2Z4FH26"/>
<keyword evidence="3" id="KW-0687">Ribonucleoprotein</keyword>
<feature type="region of interest" description="Disordered" evidence="4">
    <location>
        <begin position="1"/>
        <end position="141"/>
    </location>
</feature>
<feature type="compositionally biased region" description="Basic and acidic residues" evidence="4">
    <location>
        <begin position="121"/>
        <end position="133"/>
    </location>
</feature>
<evidence type="ECO:0000256" key="1">
    <source>
        <dbReference type="ARBA" id="ARBA00006767"/>
    </source>
</evidence>
<proteinExistence type="inferred from homology"/>
<comment type="similarity">
    <text evidence="1">Belongs to the bacterial ribosomal protein bS1 family.</text>
</comment>
<protein>
    <submittedName>
        <fullName evidence="5">30S ribosomal protein S1</fullName>
    </submittedName>
</protein>
<dbReference type="GO" id="GO:0006412">
    <property type="term" value="P:translation"/>
    <property type="evidence" value="ECO:0007669"/>
    <property type="project" value="TreeGrafter"/>
</dbReference>
<keyword evidence="6" id="KW-1185">Reference proteome</keyword>
<accession>A0A2Z4FH26</accession>
<dbReference type="InterPro" id="IPR035104">
    <property type="entry name" value="Ribosomal_protein_S1-like"/>
</dbReference>
<dbReference type="InterPro" id="IPR050437">
    <property type="entry name" value="Ribos_protein_bS1-like"/>
</dbReference>
<dbReference type="FunFam" id="2.40.50.140:FF:000051">
    <property type="entry name" value="RNA-binding transcriptional accessory protein"/>
    <property type="match status" value="1"/>
</dbReference>
<dbReference type="GO" id="GO:0022627">
    <property type="term" value="C:cytosolic small ribosomal subunit"/>
    <property type="evidence" value="ECO:0007669"/>
    <property type="project" value="TreeGrafter"/>
</dbReference>
<dbReference type="Proteomes" id="UP000249799">
    <property type="component" value="Chromosome"/>
</dbReference>
<feature type="compositionally biased region" description="Low complexity" evidence="4">
    <location>
        <begin position="110"/>
        <end position="120"/>
    </location>
</feature>
<dbReference type="RefSeq" id="WP_111331881.1">
    <property type="nucleotide sequence ID" value="NZ_CP030032.1"/>
</dbReference>
<evidence type="ECO:0000313" key="6">
    <source>
        <dbReference type="Proteomes" id="UP000249799"/>
    </source>
</evidence>
<feature type="region of interest" description="Disordered" evidence="4">
    <location>
        <begin position="586"/>
        <end position="625"/>
    </location>
</feature>
<dbReference type="PROSITE" id="PS50126">
    <property type="entry name" value="S1"/>
    <property type="match status" value="5"/>
</dbReference>
<feature type="compositionally biased region" description="Basic and acidic residues" evidence="4">
    <location>
        <begin position="1"/>
        <end position="21"/>
    </location>
</feature>
<dbReference type="PANTHER" id="PTHR10724:SF7">
    <property type="entry name" value="SMALL RIBOSOMAL SUBUNIT PROTEIN BS1C"/>
    <property type="match status" value="1"/>
</dbReference>
<feature type="compositionally biased region" description="Basic and acidic residues" evidence="4">
    <location>
        <begin position="98"/>
        <end position="109"/>
    </location>
</feature>
<dbReference type="EMBL" id="CP030032">
    <property type="protein sequence ID" value="AWV88277.1"/>
    <property type="molecule type" value="Genomic_DNA"/>
</dbReference>
<dbReference type="CDD" id="cd04465">
    <property type="entry name" value="S1_RPS1_repeat_ec2_hs2"/>
    <property type="match status" value="1"/>
</dbReference>
<evidence type="ECO:0000256" key="2">
    <source>
        <dbReference type="ARBA" id="ARBA00022980"/>
    </source>
</evidence>
<keyword evidence="2 5" id="KW-0689">Ribosomal protein</keyword>
<dbReference type="SMART" id="SM00316">
    <property type="entry name" value="S1"/>
    <property type="match status" value="5"/>
</dbReference>
<name>A0A2Z4FH26_9DELT</name>
<feature type="compositionally biased region" description="Basic and acidic residues" evidence="4">
    <location>
        <begin position="51"/>
        <end position="65"/>
    </location>
</feature>
<organism evidence="5 6">
    <name type="scientific">Bradymonas sediminis</name>
    <dbReference type="NCBI Taxonomy" id="1548548"/>
    <lineage>
        <taxon>Bacteria</taxon>
        <taxon>Deltaproteobacteria</taxon>
        <taxon>Bradymonadales</taxon>
        <taxon>Bradymonadaceae</taxon>
        <taxon>Bradymonas</taxon>
    </lineage>
</organism>
<dbReference type="GO" id="GO:0003729">
    <property type="term" value="F:mRNA binding"/>
    <property type="evidence" value="ECO:0007669"/>
    <property type="project" value="UniProtKB-ARBA"/>
</dbReference>
<dbReference type="GO" id="GO:0003735">
    <property type="term" value="F:structural constituent of ribosome"/>
    <property type="evidence" value="ECO:0007669"/>
    <property type="project" value="TreeGrafter"/>
</dbReference>
<sequence>MSDKESKNQDVKTSETDDTKPRTRKRVQLVDEPAGQKPAAASKDAQSSESDTVKADGAFKTEHSAGGKVRVARAVEKPDLTPLPKSEKPAKKAKKGDKRSPRPQDETRAAKSAPRSAPKAPKSDRTSTSHPPKDIQINTPALPDVTTADFEALLMGEGAAASAPVNSYVSPGDKVDATIVAIGEDFVFVSFSNSKTEGMVKIDDVRDEEGNVAVEVGDPLELFVLSTKGGEIRMGKKLSGRDGAMEAIYTAHATGMPIEGRVAETNKGGFEIAIGGVRAFCPVSQIELGYTDNPEIHLNNTYRFRVEKIAEEGRNIVVSRTALLEEERAERRKETLERLKVDEIVSGKVTRVLDFGAFVDIGGIEGMVHISELSYGAVDKTSDVVSEGDTVQVKILNIEEQKRGDLRIGLSIKATQDDPWERVNEQFAIGSQVEGVVVRLAPFGAFVEIAPGIDGLVHVSEMSWKQHIKHPSDVLSNGQKIRVEIQDIDLTRQRISLSMKAVENDPWDGAENRYTVGMEVSGEVENVQDFGAFVRLESGITALIPRSEMDLPGGSTPQRKYTTGTTATARVLNVDPVARKMALTEKAAGDIQASSDAPARRKSKSDAPSEPSGGPRNFVDQKSESLGTFADLLKKNFGKD</sequence>
<dbReference type="KEGG" id="bsed:DN745_02545"/>
<dbReference type="InterPro" id="IPR003029">
    <property type="entry name" value="S1_domain"/>
</dbReference>
<gene>
    <name evidence="5" type="primary">rpsA</name>
    <name evidence="5" type="ORF">DN745_02545</name>
</gene>
<dbReference type="InterPro" id="IPR012340">
    <property type="entry name" value="NA-bd_OB-fold"/>
</dbReference>
<dbReference type="Pfam" id="PF00575">
    <property type="entry name" value="S1"/>
    <property type="match status" value="4"/>
</dbReference>
<dbReference type="OrthoDB" id="9804077at2"/>
<evidence type="ECO:0000313" key="5">
    <source>
        <dbReference type="EMBL" id="AWV88277.1"/>
    </source>
</evidence>
<feature type="compositionally biased region" description="Basic and acidic residues" evidence="4">
    <location>
        <begin position="73"/>
        <end position="90"/>
    </location>
</feature>